<dbReference type="Pfam" id="PF02929">
    <property type="entry name" value="Bgal_small_N"/>
    <property type="match status" value="1"/>
</dbReference>
<feature type="chain" id="PRO_5020738366" description="beta-galactosidase" evidence="11">
    <location>
        <begin position="26"/>
        <end position="1349"/>
    </location>
</feature>
<reference evidence="13 14" key="1">
    <citation type="submission" date="2019-04" db="EMBL/GenBank/DDBJ databases">
        <title>Sphingobacterium olei sp. nov., isolated from oil-contaminated soil.</title>
        <authorList>
            <person name="Liu B."/>
        </authorList>
    </citation>
    <scope>NUCLEOTIDE SEQUENCE [LARGE SCALE GENOMIC DNA]</scope>
    <source>
        <strain evidence="13 14">HAL-9</strain>
    </source>
</reference>
<comment type="catalytic activity">
    <reaction evidence="1">
        <text>Hydrolysis of terminal non-reducing beta-D-galactose residues in beta-D-galactosides.</text>
        <dbReference type="EC" id="3.2.1.23"/>
    </reaction>
</comment>
<dbReference type="InterPro" id="IPR004199">
    <property type="entry name" value="B-gal_small/dom_5"/>
</dbReference>
<dbReference type="Pfam" id="PF02836">
    <property type="entry name" value="Glyco_hydro_2_C"/>
    <property type="match status" value="1"/>
</dbReference>
<dbReference type="SUPFAM" id="SSF51445">
    <property type="entry name" value="(Trans)glycosidases"/>
    <property type="match status" value="1"/>
</dbReference>
<dbReference type="RefSeq" id="WP_136902903.1">
    <property type="nucleotide sequence ID" value="NZ_SUME01000009.1"/>
</dbReference>
<dbReference type="PRINTS" id="PR00132">
    <property type="entry name" value="GLHYDRLASE2"/>
</dbReference>
<organism evidence="13 14">
    <name type="scientific">Sphingobacterium olei</name>
    <dbReference type="NCBI Taxonomy" id="2571155"/>
    <lineage>
        <taxon>Bacteria</taxon>
        <taxon>Pseudomonadati</taxon>
        <taxon>Bacteroidota</taxon>
        <taxon>Sphingobacteriia</taxon>
        <taxon>Sphingobacteriales</taxon>
        <taxon>Sphingobacteriaceae</taxon>
        <taxon>Sphingobacterium</taxon>
    </lineage>
</organism>
<evidence type="ECO:0000256" key="5">
    <source>
        <dbReference type="ARBA" id="ARBA00012756"/>
    </source>
</evidence>
<keyword evidence="14" id="KW-1185">Reference proteome</keyword>
<keyword evidence="7" id="KW-0106">Calcium</keyword>
<evidence type="ECO:0000256" key="2">
    <source>
        <dbReference type="ARBA" id="ARBA00001913"/>
    </source>
</evidence>
<dbReference type="PANTHER" id="PTHR46323">
    <property type="entry name" value="BETA-GALACTOSIDASE"/>
    <property type="match status" value="1"/>
</dbReference>
<proteinExistence type="inferred from homology"/>
<dbReference type="InterPro" id="IPR008979">
    <property type="entry name" value="Galactose-bd-like_sf"/>
</dbReference>
<dbReference type="InterPro" id="IPR014718">
    <property type="entry name" value="GH-type_carb-bd"/>
</dbReference>
<dbReference type="SMART" id="SM00231">
    <property type="entry name" value="FA58C"/>
    <property type="match status" value="1"/>
</dbReference>
<dbReference type="InterPro" id="IPR006102">
    <property type="entry name" value="Ig-like_GH2"/>
</dbReference>
<dbReference type="GO" id="GO:0004565">
    <property type="term" value="F:beta-galactosidase activity"/>
    <property type="evidence" value="ECO:0007669"/>
    <property type="project" value="UniProtKB-EC"/>
</dbReference>
<name>A0A4U0NEI9_9SPHI</name>
<dbReference type="SUPFAM" id="SSF49785">
    <property type="entry name" value="Galactose-binding domain-like"/>
    <property type="match status" value="2"/>
</dbReference>
<dbReference type="InterPro" id="IPR006103">
    <property type="entry name" value="Glyco_hydro_2_cat"/>
</dbReference>
<evidence type="ECO:0000256" key="6">
    <source>
        <dbReference type="ARBA" id="ARBA00022801"/>
    </source>
</evidence>
<dbReference type="InterPro" id="IPR011013">
    <property type="entry name" value="Gal_mutarotase_sf_dom"/>
</dbReference>
<evidence type="ECO:0000259" key="12">
    <source>
        <dbReference type="PROSITE" id="PS50022"/>
    </source>
</evidence>
<dbReference type="PANTHER" id="PTHR46323:SF2">
    <property type="entry name" value="BETA-GALACTOSIDASE"/>
    <property type="match status" value="1"/>
</dbReference>
<dbReference type="Gene3D" id="2.70.98.10">
    <property type="match status" value="1"/>
</dbReference>
<keyword evidence="6" id="KW-0378">Hydrolase</keyword>
<dbReference type="Pfam" id="PF00754">
    <property type="entry name" value="F5_F8_type_C"/>
    <property type="match status" value="1"/>
</dbReference>
<comment type="caution">
    <text evidence="13">The sequence shown here is derived from an EMBL/GenBank/DDBJ whole genome shotgun (WGS) entry which is preliminary data.</text>
</comment>
<dbReference type="Pfam" id="PF02837">
    <property type="entry name" value="Glyco_hydro_2_N"/>
    <property type="match status" value="1"/>
</dbReference>
<evidence type="ECO:0000313" key="14">
    <source>
        <dbReference type="Proteomes" id="UP000306808"/>
    </source>
</evidence>
<dbReference type="InterPro" id="IPR000421">
    <property type="entry name" value="FA58C"/>
</dbReference>
<evidence type="ECO:0000256" key="10">
    <source>
        <dbReference type="SAM" id="MobiDB-lite"/>
    </source>
</evidence>
<comment type="subunit">
    <text evidence="4">Monomer.</text>
</comment>
<gene>
    <name evidence="13" type="ORF">FAZ15_19065</name>
</gene>
<comment type="cofactor">
    <cofactor evidence="2">
        <name>Ca(2+)</name>
        <dbReference type="ChEBI" id="CHEBI:29108"/>
    </cofactor>
</comment>
<dbReference type="SUPFAM" id="SSF49303">
    <property type="entry name" value="beta-Galactosidase/glucuronidase domain"/>
    <property type="match status" value="2"/>
</dbReference>
<dbReference type="Gene3D" id="2.60.40.10">
    <property type="entry name" value="Immunoglobulins"/>
    <property type="match status" value="2"/>
</dbReference>
<dbReference type="OrthoDB" id="9801077at2"/>
<dbReference type="GO" id="GO:0009341">
    <property type="term" value="C:beta-galactosidase complex"/>
    <property type="evidence" value="ECO:0007669"/>
    <property type="project" value="InterPro"/>
</dbReference>
<accession>A0A4U0NEI9</accession>
<dbReference type="InterPro" id="IPR032312">
    <property type="entry name" value="LacZ_4"/>
</dbReference>
<dbReference type="Gene3D" id="3.20.20.80">
    <property type="entry name" value="Glycosidases"/>
    <property type="match status" value="1"/>
</dbReference>
<dbReference type="InterPro" id="IPR006101">
    <property type="entry name" value="Glyco_hydro_2"/>
</dbReference>
<evidence type="ECO:0000256" key="3">
    <source>
        <dbReference type="ARBA" id="ARBA00007401"/>
    </source>
</evidence>
<dbReference type="Proteomes" id="UP000306808">
    <property type="component" value="Unassembled WGS sequence"/>
</dbReference>
<evidence type="ECO:0000313" key="13">
    <source>
        <dbReference type="EMBL" id="TJZ52491.1"/>
    </source>
</evidence>
<evidence type="ECO:0000256" key="4">
    <source>
        <dbReference type="ARBA" id="ARBA00011245"/>
    </source>
</evidence>
<dbReference type="Pfam" id="PF00703">
    <property type="entry name" value="Glyco_hydro_2"/>
    <property type="match status" value="1"/>
</dbReference>
<dbReference type="GO" id="GO:0005990">
    <property type="term" value="P:lactose catabolic process"/>
    <property type="evidence" value="ECO:0007669"/>
    <property type="project" value="TreeGrafter"/>
</dbReference>
<dbReference type="PROSITE" id="PS50022">
    <property type="entry name" value="FA58C_3"/>
    <property type="match status" value="1"/>
</dbReference>
<dbReference type="InterPro" id="IPR017853">
    <property type="entry name" value="GH"/>
</dbReference>
<evidence type="ECO:0000256" key="1">
    <source>
        <dbReference type="ARBA" id="ARBA00001412"/>
    </source>
</evidence>
<evidence type="ECO:0000256" key="9">
    <source>
        <dbReference type="ARBA" id="ARBA00032230"/>
    </source>
</evidence>
<dbReference type="Pfam" id="PF16353">
    <property type="entry name" value="LacZ_4"/>
    <property type="match status" value="1"/>
</dbReference>
<feature type="signal peptide" evidence="11">
    <location>
        <begin position="1"/>
        <end position="25"/>
    </location>
</feature>
<dbReference type="SUPFAM" id="SSF74650">
    <property type="entry name" value="Galactose mutarotase-like"/>
    <property type="match status" value="1"/>
</dbReference>
<dbReference type="InterPro" id="IPR050347">
    <property type="entry name" value="Bact_Beta-galactosidase"/>
</dbReference>
<dbReference type="GO" id="GO:0030246">
    <property type="term" value="F:carbohydrate binding"/>
    <property type="evidence" value="ECO:0007669"/>
    <property type="project" value="InterPro"/>
</dbReference>
<dbReference type="EMBL" id="SUME01000009">
    <property type="protein sequence ID" value="TJZ52491.1"/>
    <property type="molecule type" value="Genomic_DNA"/>
</dbReference>
<protein>
    <recommendedName>
        <fullName evidence="5">beta-galactosidase</fullName>
        <ecNumber evidence="5">3.2.1.23</ecNumber>
    </recommendedName>
    <alternativeName>
        <fullName evidence="9">Lactase</fullName>
    </alternativeName>
</protein>
<dbReference type="EC" id="3.2.1.23" evidence="5"/>
<comment type="similarity">
    <text evidence="3">Belongs to the glycosyl hydrolase 2 family.</text>
</comment>
<dbReference type="Gene3D" id="2.60.120.260">
    <property type="entry name" value="Galactose-binding domain-like"/>
    <property type="match status" value="2"/>
</dbReference>
<keyword evidence="11" id="KW-0732">Signal</keyword>
<keyword evidence="8" id="KW-0326">Glycosidase</keyword>
<dbReference type="SMART" id="SM01038">
    <property type="entry name" value="Bgal_small_N"/>
    <property type="match status" value="1"/>
</dbReference>
<dbReference type="InterPro" id="IPR006104">
    <property type="entry name" value="Glyco_hydro_2_N"/>
</dbReference>
<feature type="region of interest" description="Disordered" evidence="10">
    <location>
        <begin position="1134"/>
        <end position="1154"/>
    </location>
</feature>
<dbReference type="InterPro" id="IPR036156">
    <property type="entry name" value="Beta-gal/glucu_dom_sf"/>
</dbReference>
<feature type="domain" description="F5/8 type C" evidence="12">
    <location>
        <begin position="1197"/>
        <end position="1349"/>
    </location>
</feature>
<evidence type="ECO:0000256" key="8">
    <source>
        <dbReference type="ARBA" id="ARBA00023295"/>
    </source>
</evidence>
<dbReference type="InterPro" id="IPR013783">
    <property type="entry name" value="Ig-like_fold"/>
</dbReference>
<sequence>MIRSIPKRITLLIATLLPMSFSVHAQQAASSLAGFRYGREVAPSGKEWESPEDLSLNKEQPRAYFFSFEDVAHARKVLPENSEYWMSLDGTWKFNWVKTPEERPKNFYDPKQDVSSWDDVPVPMNWNILGIQKDASLKYGVPIYVNQPVIFHHSVKVDDWRGGVMRTPPAHWTTYSDRNEVGSYRRTFSVPSSWDGRAIFVNFDGVDSFFYLWINGKYVGFSKNSRNVASFDITPYLTNNGENTIALEVYRNSDASFLEAQDMFRLPGIFRTVSLTSKPKIHVRDLIAIPDLDANYENGSLQIKADIRNLDKKDAKDYKMVYSLYANELYGDNNTAVGSATVVATAKEIKAGSSTSAEVIFPLSSPHKWSAERPYRYTLVGELKDNKNRTIETVSVVVGFRKVEIKDTKAEDDEFGLAGRYFYINGKAVKLKGVNRHETNPETGKVISREQMENEIKLMKRANINHVRNSHYPDDPYWYYLCNKYGIYLEDEANIESHQYYYGDASLSHPVEWRNAHVARNVEMVHATINDPSVVIWSLGNEAGPGKNFVAAYEAIKQIDTSRPVQYERNNSIVDMGSNQYPSIDWVRGAVKGTYKIKYPFHISEYAHSMGNAAGNLVDYWEAIESTNYFMGGAIWDWIDQSMYYYDKTTGEKYLAYGGDFGDKPNDGTFVMNGLLFADMTPKPQYYEVKKVYQNVDVRAVDIKQGKIEIFNKNYFVSLSDYTLQWSLYKDGVEIEKSTTFSANGNLAGARERKLYTVPFDFSALDPQSEYFVKIQFLLSKDKFWAKKGFVQMEEQLLVKEAENRPLVSAVAKGGIIKISSEGDFKTVKGDGFTVRFDTRTGTIYSLTYGNEQIIRDGEGPKLDALRAPLDNDNWAYQQWFEKGLHNLKHKALSTNTYAKPDGSVVLSFNVESQAPNGATIRGGSSGTYTITEHTDRPFGSGDFKFTATQIWTVYRDGSIELQSSITSNNAALVLPHIGYTLQVPENYGNFQYYGRGPVNNYADRKTAQSIELYKSTVQEQYVAWPNPQSTGNREDVRWCSLTDGSGNGAIFIANKQMATSALPWSELEMSLAPHTYQLPKSTGTHLYLNAAVTGLGGNSCGQGPPLEKDRVKADVHTLGFIIRPVKENDCTAKAGVSPAGDRPLTMSRSRNGDISISTEKDDAAIYYAIGNDKPRLYTSPFNLRSGGKVAAWLKENEKLTVSFDFEKIESIPMTVVFSSSEERGEGNASHMVDGDLSTIWHTMYSVTVAQYPHWVDFDAGDVKTIKGFTYTPRQDGPNGNIKEYKLYVSTDGKNWGDPVNEGRFENNPKPKSVVLDKAFKGRFIRFTALSSQNGQDFASGAEFAVMAE</sequence>
<evidence type="ECO:0000256" key="7">
    <source>
        <dbReference type="ARBA" id="ARBA00022837"/>
    </source>
</evidence>
<evidence type="ECO:0000256" key="11">
    <source>
        <dbReference type="SAM" id="SignalP"/>
    </source>
</evidence>